<keyword evidence="1" id="KW-0812">Transmembrane</keyword>
<feature type="transmembrane region" description="Helical" evidence="1">
    <location>
        <begin position="526"/>
        <end position="543"/>
    </location>
</feature>
<keyword evidence="1" id="KW-1133">Transmembrane helix</keyword>
<dbReference type="Proteomes" id="UP000245720">
    <property type="component" value="Unassembled WGS sequence"/>
</dbReference>
<keyword evidence="1" id="KW-0472">Membrane</keyword>
<evidence type="ECO:0000313" key="2">
    <source>
        <dbReference type="EMBL" id="PWJ10811.1"/>
    </source>
</evidence>
<feature type="transmembrane region" description="Helical" evidence="1">
    <location>
        <begin position="389"/>
        <end position="410"/>
    </location>
</feature>
<feature type="transmembrane region" description="Helical" evidence="1">
    <location>
        <begin position="555"/>
        <end position="572"/>
    </location>
</feature>
<feature type="transmembrane region" description="Helical" evidence="1">
    <location>
        <begin position="607"/>
        <end position="623"/>
    </location>
</feature>
<feature type="transmembrane region" description="Helical" evidence="1">
    <location>
        <begin position="85"/>
        <end position="107"/>
    </location>
</feature>
<feature type="transmembrane region" description="Helical" evidence="1">
    <location>
        <begin position="289"/>
        <end position="307"/>
    </location>
</feature>
<feature type="transmembrane region" description="Helical" evidence="1">
    <location>
        <begin position="6"/>
        <end position="26"/>
    </location>
</feature>
<feature type="transmembrane region" description="Helical" evidence="1">
    <location>
        <begin position="365"/>
        <end position="383"/>
    </location>
</feature>
<feature type="transmembrane region" description="Helical" evidence="1">
    <location>
        <begin position="630"/>
        <end position="648"/>
    </location>
</feature>
<proteinExistence type="predicted"/>
<feature type="transmembrane region" description="Helical" evidence="1">
    <location>
        <begin position="447"/>
        <end position="469"/>
    </location>
</feature>
<feature type="transmembrane region" description="Helical" evidence="1">
    <location>
        <begin position="339"/>
        <end position="358"/>
    </location>
</feature>
<feature type="transmembrane region" description="Helical" evidence="1">
    <location>
        <begin position="760"/>
        <end position="779"/>
    </location>
</feature>
<feature type="transmembrane region" description="Helical" evidence="1">
    <location>
        <begin position="203"/>
        <end position="223"/>
    </location>
</feature>
<feature type="transmembrane region" description="Helical" evidence="1">
    <location>
        <begin position="422"/>
        <end position="441"/>
    </location>
</feature>
<sequence>MLNIYIIVALFIIIPFAVPFIVISIVNRSGKSSSAPLPPGVQAYRNTAPPRMCAAPYPPRAAYPVQEQTMNAPRKEKNDMTVSNVLFLIGTIFVVLSGLAFGVASWVHTSHEGRVAIICAASVVSFMLSAVIGRFLKLSGTSISFYILGTGFISTAVLTAGFYHLMGEWLSFSGDGTFALLALGSAAAAVMLFIGKKIFKNQALMYTALSVSALAVLFAALQIGNDLEGSVTIFIILQAVITALIYGLKLTVRSANNMAYKTVGSVSALIYGSISAVYAVSVITSPTVQSYFVFAVIICQLIFYGLYFKNEALIYAESLVSLLLALMGSLSIYEDHGVRYGILLFFALSFALYLMHSFIPAFRHIFTMSFTFGSSVIASLVCLEELTKTAYVPELLIGLLMSAIIGGYVFSKNEIISKLAGISAVIMPLITFFRLAEVAAYEADLSFKTVLLISYSILALIFTGAAFILNKRSAGSSNKMLFAVYTDLCIAGVMLMCLPALDRLFIIPAAICLLHFAVSNRVRSNITSLISAASFVMTIYVWITGSMEHEIEKLIAMSSVFVVYMLVSRAIYNKGIFTSTEEKFTIDSMLVTGWLPIILMFGSSRNAAFAVLMAAAIYTACFIKKNTAPVTASILLTVTTALTAIALITRPFLIPSSAELSSKITIAIVALTGAACRFIWRKNTEAARYSSNAIFILSFIALLIDAIRFDNGANTIIVMTVMLLVLIVSIMARSKTWFITSASCLLIVTLYATREYLMALNWWIYLFFAGMILIALAAVNEYCKKNNETLRSSVVKRFSSWTW</sequence>
<feature type="transmembrane region" description="Helical" evidence="1">
    <location>
        <begin position="737"/>
        <end position="754"/>
    </location>
</feature>
<dbReference type="AlphaFoldDB" id="A0A315XYM4"/>
<name>A0A315XYM4_RUMFL</name>
<feature type="transmembrane region" description="Helical" evidence="1">
    <location>
        <begin position="177"/>
        <end position="194"/>
    </location>
</feature>
<evidence type="ECO:0000256" key="1">
    <source>
        <dbReference type="SAM" id="Phobius"/>
    </source>
</evidence>
<comment type="caution">
    <text evidence="2">The sequence shown here is derived from an EMBL/GenBank/DDBJ whole genome shotgun (WGS) entry which is preliminary data.</text>
</comment>
<feature type="transmembrane region" description="Helical" evidence="1">
    <location>
        <begin position="143"/>
        <end position="165"/>
    </location>
</feature>
<organism evidence="2 3">
    <name type="scientific">Ruminococcus flavefaciens</name>
    <dbReference type="NCBI Taxonomy" id="1265"/>
    <lineage>
        <taxon>Bacteria</taxon>
        <taxon>Bacillati</taxon>
        <taxon>Bacillota</taxon>
        <taxon>Clostridia</taxon>
        <taxon>Eubacteriales</taxon>
        <taxon>Oscillospiraceae</taxon>
        <taxon>Ruminococcus</taxon>
    </lineage>
</organism>
<feature type="transmembrane region" description="Helical" evidence="1">
    <location>
        <begin position="660"/>
        <end position="680"/>
    </location>
</feature>
<reference evidence="2 3" key="1">
    <citation type="submission" date="2018-05" db="EMBL/GenBank/DDBJ databases">
        <title>The Hungate 1000. A catalogue of reference genomes from the rumen microbiome.</title>
        <authorList>
            <person name="Kelly W."/>
        </authorList>
    </citation>
    <scope>NUCLEOTIDE SEQUENCE [LARGE SCALE GENOMIC DNA]</scope>
    <source>
        <strain evidence="2 3">SAb67</strain>
    </source>
</reference>
<feature type="transmembrane region" description="Helical" evidence="1">
    <location>
        <begin position="481"/>
        <end position="498"/>
    </location>
</feature>
<gene>
    <name evidence="2" type="ORF">IE37_02849</name>
</gene>
<feature type="transmembrane region" description="Helical" evidence="1">
    <location>
        <begin position="113"/>
        <end position="136"/>
    </location>
</feature>
<accession>A0A315XYM4</accession>
<feature type="transmembrane region" description="Helical" evidence="1">
    <location>
        <begin position="584"/>
        <end position="601"/>
    </location>
</feature>
<feature type="transmembrane region" description="Helical" evidence="1">
    <location>
        <begin position="692"/>
        <end position="709"/>
    </location>
</feature>
<evidence type="ECO:0000313" key="3">
    <source>
        <dbReference type="Proteomes" id="UP000245720"/>
    </source>
</evidence>
<feature type="transmembrane region" description="Helical" evidence="1">
    <location>
        <begin position="260"/>
        <end position="283"/>
    </location>
</feature>
<feature type="transmembrane region" description="Helical" evidence="1">
    <location>
        <begin position="229"/>
        <end position="248"/>
    </location>
</feature>
<protein>
    <submittedName>
        <fullName evidence="2">Uncharacterized protein</fullName>
    </submittedName>
</protein>
<dbReference type="EMBL" id="QGDI01000012">
    <property type="protein sequence ID" value="PWJ10811.1"/>
    <property type="molecule type" value="Genomic_DNA"/>
</dbReference>
<feature type="transmembrane region" description="Helical" evidence="1">
    <location>
        <begin position="715"/>
        <end position="732"/>
    </location>
</feature>